<evidence type="ECO:0000256" key="1">
    <source>
        <dbReference type="ARBA" id="ARBA00022475"/>
    </source>
</evidence>
<evidence type="ECO:0000313" key="6">
    <source>
        <dbReference type="EMBL" id="ARP86429.1"/>
    </source>
</evidence>
<keyword evidence="7" id="KW-1185">Reference proteome</keyword>
<dbReference type="Pfam" id="PF07869">
    <property type="entry name" value="DUF1656"/>
    <property type="match status" value="1"/>
</dbReference>
<keyword evidence="1" id="KW-1003">Cell membrane</keyword>
<keyword evidence="3 5" id="KW-1133">Transmembrane helix</keyword>
<dbReference type="Proteomes" id="UP000194139">
    <property type="component" value="Chromosome"/>
</dbReference>
<feature type="transmembrane region" description="Helical" evidence="5">
    <location>
        <begin position="41"/>
        <end position="61"/>
    </location>
</feature>
<dbReference type="OrthoDB" id="6080293at2"/>
<evidence type="ECO:0000256" key="4">
    <source>
        <dbReference type="ARBA" id="ARBA00023136"/>
    </source>
</evidence>
<accession>A0A1W6YZX7</accession>
<name>A0A1W6YZX7_9BORD</name>
<evidence type="ECO:0000256" key="2">
    <source>
        <dbReference type="ARBA" id="ARBA00022692"/>
    </source>
</evidence>
<dbReference type="AlphaFoldDB" id="A0A1W6YZX7"/>
<organism evidence="6 7">
    <name type="scientific">Bordetella genomosp. 9</name>
    <dbReference type="NCBI Taxonomy" id="1416803"/>
    <lineage>
        <taxon>Bacteria</taxon>
        <taxon>Pseudomonadati</taxon>
        <taxon>Pseudomonadota</taxon>
        <taxon>Betaproteobacteria</taxon>
        <taxon>Burkholderiales</taxon>
        <taxon>Alcaligenaceae</taxon>
        <taxon>Bordetella</taxon>
    </lineage>
</organism>
<evidence type="ECO:0000256" key="3">
    <source>
        <dbReference type="ARBA" id="ARBA00022989"/>
    </source>
</evidence>
<proteinExistence type="predicted"/>
<dbReference type="EMBL" id="CP021109">
    <property type="protein sequence ID" value="ARP86429.1"/>
    <property type="molecule type" value="Genomic_DNA"/>
</dbReference>
<sequence>MIGEISLYGVYLPWLLVLGVITLGLAWFVRRLLALTGVYRLVWHPALFDLALYVVLLYAVVRVSPLIFSR</sequence>
<keyword evidence="2 5" id="KW-0812">Transmembrane</keyword>
<evidence type="ECO:0008006" key="8">
    <source>
        <dbReference type="Google" id="ProtNLM"/>
    </source>
</evidence>
<gene>
    <name evidence="6" type="ORF">CAL13_09625</name>
</gene>
<keyword evidence="4 5" id="KW-0472">Membrane</keyword>
<evidence type="ECO:0000313" key="7">
    <source>
        <dbReference type="Proteomes" id="UP000194139"/>
    </source>
</evidence>
<dbReference type="InterPro" id="IPR012451">
    <property type="entry name" value="DUF1656"/>
</dbReference>
<reference evidence="6 7" key="1">
    <citation type="submission" date="2017-05" db="EMBL/GenBank/DDBJ databases">
        <title>Complete and WGS of Bordetella genogroups.</title>
        <authorList>
            <person name="Spilker T."/>
            <person name="LiPuma J."/>
        </authorList>
    </citation>
    <scope>NUCLEOTIDE SEQUENCE [LARGE SCALE GENOMIC DNA]</scope>
    <source>
        <strain evidence="6 7">AU17164</strain>
    </source>
</reference>
<dbReference type="RefSeq" id="WP_086057213.1">
    <property type="nucleotide sequence ID" value="NZ_CP021109.1"/>
</dbReference>
<protein>
    <recommendedName>
        <fullName evidence="8">DUF1656 domain-containing protein</fullName>
    </recommendedName>
</protein>
<feature type="transmembrane region" description="Helical" evidence="5">
    <location>
        <begin position="7"/>
        <end position="29"/>
    </location>
</feature>
<evidence type="ECO:0000256" key="5">
    <source>
        <dbReference type="SAM" id="Phobius"/>
    </source>
</evidence>